<dbReference type="AlphaFoldDB" id="A0A9D1SCU6"/>
<dbReference type="Pfam" id="PF12146">
    <property type="entry name" value="Hydrolase_4"/>
    <property type="match status" value="1"/>
</dbReference>
<dbReference type="GO" id="GO:0016787">
    <property type="term" value="F:hydrolase activity"/>
    <property type="evidence" value="ECO:0007669"/>
    <property type="project" value="UniProtKB-KW"/>
</dbReference>
<dbReference type="SUPFAM" id="SSF53474">
    <property type="entry name" value="alpha/beta-Hydrolases"/>
    <property type="match status" value="1"/>
</dbReference>
<dbReference type="InterPro" id="IPR022742">
    <property type="entry name" value="Hydrolase_4"/>
</dbReference>
<keyword evidence="2" id="KW-0378">Hydrolase</keyword>
<dbReference type="Gene3D" id="3.40.50.1820">
    <property type="entry name" value="alpha/beta hydrolase"/>
    <property type="match status" value="1"/>
</dbReference>
<sequence>MGSRYKSVFLSVLLGCAFWGLSAQYRPDILGEGFEQRTIEMPDDYAGRVVTTLVRFAPSDSVCRAVLYVHGYNDYFFQSQMAHLFRDSLFNFYAVDLRKYGRSILEGQTPFEVHSLDEYFADIDTALQIIKEEGNDEIVLMGHSTGGLITSLYCQHRKENLPVQGLILNSPFLDMNLSWFQESVLVPAVSAIALLFKGIPISQSESTAYAESLLKDKHGEWEYDTSKKMVQSPAVTSGWIRAIHRAQVEVQEGLQIPCPVLVMFSDKSEYGTVWSPDHQQADAVLDVADIETYGKGLGADVTQVQVKDGLHDLVLSRKDVRKFVYRTIFSWLHDHGLD</sequence>
<proteinExistence type="predicted"/>
<reference evidence="2" key="2">
    <citation type="journal article" date="2021" name="PeerJ">
        <title>Extensive microbial diversity within the chicken gut microbiome revealed by metagenomics and culture.</title>
        <authorList>
            <person name="Gilroy R."/>
            <person name="Ravi A."/>
            <person name="Getino M."/>
            <person name="Pursley I."/>
            <person name="Horton D.L."/>
            <person name="Alikhan N.F."/>
            <person name="Baker D."/>
            <person name="Gharbi K."/>
            <person name="Hall N."/>
            <person name="Watson M."/>
            <person name="Adriaenssens E.M."/>
            <person name="Foster-Nyarko E."/>
            <person name="Jarju S."/>
            <person name="Secka A."/>
            <person name="Antonio M."/>
            <person name="Oren A."/>
            <person name="Chaudhuri R.R."/>
            <person name="La Ragione R."/>
            <person name="Hildebrand F."/>
            <person name="Pallen M.J."/>
        </authorList>
    </citation>
    <scope>NUCLEOTIDE SEQUENCE</scope>
    <source>
        <strain evidence="2">CHK158-818</strain>
    </source>
</reference>
<organism evidence="2 3">
    <name type="scientific">Candidatus Gallibacteroides avistercoris</name>
    <dbReference type="NCBI Taxonomy" id="2840833"/>
    <lineage>
        <taxon>Bacteria</taxon>
        <taxon>Pseudomonadati</taxon>
        <taxon>Bacteroidota</taxon>
        <taxon>Bacteroidia</taxon>
        <taxon>Bacteroidales</taxon>
        <taxon>Bacteroidaceae</taxon>
        <taxon>Bacteroidaceae incertae sedis</taxon>
        <taxon>Candidatus Gallibacteroides</taxon>
    </lineage>
</organism>
<gene>
    <name evidence="2" type="ORF">IAB03_06715</name>
</gene>
<accession>A0A9D1SCU6</accession>
<dbReference type="InterPro" id="IPR029058">
    <property type="entry name" value="AB_hydrolase_fold"/>
</dbReference>
<dbReference type="PANTHER" id="PTHR11614">
    <property type="entry name" value="PHOSPHOLIPASE-RELATED"/>
    <property type="match status" value="1"/>
</dbReference>
<name>A0A9D1SCU6_9BACT</name>
<evidence type="ECO:0000313" key="3">
    <source>
        <dbReference type="Proteomes" id="UP000824112"/>
    </source>
</evidence>
<dbReference type="EMBL" id="DVNA01000150">
    <property type="protein sequence ID" value="HIU55476.1"/>
    <property type="molecule type" value="Genomic_DNA"/>
</dbReference>
<protein>
    <submittedName>
        <fullName evidence="2">Alpha/beta hydrolase</fullName>
    </submittedName>
</protein>
<evidence type="ECO:0000259" key="1">
    <source>
        <dbReference type="Pfam" id="PF12146"/>
    </source>
</evidence>
<feature type="domain" description="Serine aminopeptidase S33" evidence="1">
    <location>
        <begin position="63"/>
        <end position="267"/>
    </location>
</feature>
<reference evidence="2" key="1">
    <citation type="submission" date="2020-10" db="EMBL/GenBank/DDBJ databases">
        <authorList>
            <person name="Gilroy R."/>
        </authorList>
    </citation>
    <scope>NUCLEOTIDE SEQUENCE</scope>
    <source>
        <strain evidence="2">CHK158-818</strain>
    </source>
</reference>
<dbReference type="Proteomes" id="UP000824112">
    <property type="component" value="Unassembled WGS sequence"/>
</dbReference>
<dbReference type="InterPro" id="IPR051044">
    <property type="entry name" value="MAG_DAG_Lipase"/>
</dbReference>
<comment type="caution">
    <text evidence="2">The sequence shown here is derived from an EMBL/GenBank/DDBJ whole genome shotgun (WGS) entry which is preliminary data.</text>
</comment>
<evidence type="ECO:0000313" key="2">
    <source>
        <dbReference type="EMBL" id="HIU55476.1"/>
    </source>
</evidence>